<dbReference type="AlphaFoldDB" id="X1GGD9"/>
<comment type="caution">
    <text evidence="2">The sequence shown here is derived from an EMBL/GenBank/DDBJ whole genome shotgun (WGS) entry which is preliminary data.</text>
</comment>
<keyword evidence="1" id="KW-0812">Transmembrane</keyword>
<sequence>MIFQEVFISMSELAEIIVISSILFIIGIFFMRW</sequence>
<feature type="transmembrane region" description="Helical" evidence="1">
    <location>
        <begin position="6"/>
        <end position="30"/>
    </location>
</feature>
<feature type="non-terminal residue" evidence="2">
    <location>
        <position position="33"/>
    </location>
</feature>
<reference evidence="2" key="1">
    <citation type="journal article" date="2014" name="Front. Microbiol.">
        <title>High frequency of phylogenetically diverse reductive dehalogenase-homologous genes in deep subseafloor sedimentary metagenomes.</title>
        <authorList>
            <person name="Kawai M."/>
            <person name="Futagami T."/>
            <person name="Toyoda A."/>
            <person name="Takaki Y."/>
            <person name="Nishi S."/>
            <person name="Hori S."/>
            <person name="Arai W."/>
            <person name="Tsubouchi T."/>
            <person name="Morono Y."/>
            <person name="Uchiyama I."/>
            <person name="Ito T."/>
            <person name="Fujiyama A."/>
            <person name="Inagaki F."/>
            <person name="Takami H."/>
        </authorList>
    </citation>
    <scope>NUCLEOTIDE SEQUENCE</scope>
    <source>
        <strain evidence="2">Expedition CK06-06</strain>
    </source>
</reference>
<dbReference type="EMBL" id="BARU01010318">
    <property type="protein sequence ID" value="GAH32078.1"/>
    <property type="molecule type" value="Genomic_DNA"/>
</dbReference>
<protein>
    <submittedName>
        <fullName evidence="2">Uncharacterized protein</fullName>
    </submittedName>
</protein>
<keyword evidence="1" id="KW-1133">Transmembrane helix</keyword>
<accession>X1GGD9</accession>
<evidence type="ECO:0000256" key="1">
    <source>
        <dbReference type="SAM" id="Phobius"/>
    </source>
</evidence>
<proteinExistence type="predicted"/>
<keyword evidence="1" id="KW-0472">Membrane</keyword>
<organism evidence="2">
    <name type="scientific">marine sediment metagenome</name>
    <dbReference type="NCBI Taxonomy" id="412755"/>
    <lineage>
        <taxon>unclassified sequences</taxon>
        <taxon>metagenomes</taxon>
        <taxon>ecological metagenomes</taxon>
    </lineage>
</organism>
<gene>
    <name evidence="2" type="ORF">S03H2_19703</name>
</gene>
<name>X1GGD9_9ZZZZ</name>
<evidence type="ECO:0000313" key="2">
    <source>
        <dbReference type="EMBL" id="GAH32078.1"/>
    </source>
</evidence>